<name>A0A1E3AJ47_9FIRM</name>
<gene>
    <name evidence="3" type="ORF">BEI61_00404</name>
</gene>
<dbReference type="InterPro" id="IPR000994">
    <property type="entry name" value="Pept_M24"/>
</dbReference>
<protein>
    <submittedName>
        <fullName evidence="3">Putative peptidase</fullName>
        <ecNumber evidence="3">3.4.-.-</ecNumber>
    </submittedName>
</protein>
<sequence>MEERLKKLMECLPEGMDGALLLAPVHRRYYLDIVSSAGTLLVTRSKCIFIVDFRYIVMARGHIRGAEVLLQDNLEEQLEQLIADENLKCIGTDVRHITLQNFQEYQRMTGGLLTSDTRLEEVIGRQRKVKSAEEISRSAKARDILERMFERITPYVRPGVRDDELQRRLGIIASEEGSQMGSFGFLVSFGNNNLDSDSLPDSILSGKSLHKGDLLTLRLASLYEGYWANMSRTICVGKASEEQKRLYAQTVRVKECIAEGLRCGTHLSEAVGPAIEAARGEGVLISCDFGHEIGLEAEEGIRLCEDTEGICEKGMLLCIGARMGIPGKYSVKIEDMAVVEMDGAYILGKACSPSLTEV</sequence>
<dbReference type="CDD" id="cd01066">
    <property type="entry name" value="APP_MetAP"/>
    <property type="match status" value="1"/>
</dbReference>
<comment type="caution">
    <text evidence="3">The sequence shown here is derived from an EMBL/GenBank/DDBJ whole genome shotgun (WGS) entry which is preliminary data.</text>
</comment>
<dbReference type="InterPro" id="IPR000587">
    <property type="entry name" value="Creatinase_N"/>
</dbReference>
<dbReference type="InterPro" id="IPR036005">
    <property type="entry name" value="Creatinase/aminopeptidase-like"/>
</dbReference>
<dbReference type="Gene3D" id="3.90.230.10">
    <property type="entry name" value="Creatinase/methionine aminopeptidase superfamily"/>
    <property type="match status" value="1"/>
</dbReference>
<dbReference type="PANTHER" id="PTHR46112:SF3">
    <property type="entry name" value="AMINOPEPTIDASE YPDF"/>
    <property type="match status" value="1"/>
</dbReference>
<dbReference type="EMBL" id="MCGH01000001">
    <property type="protein sequence ID" value="ODM08775.1"/>
    <property type="molecule type" value="Genomic_DNA"/>
</dbReference>
<evidence type="ECO:0000259" key="2">
    <source>
        <dbReference type="Pfam" id="PF01321"/>
    </source>
</evidence>
<dbReference type="Pfam" id="PF01321">
    <property type="entry name" value="Creatinase_N"/>
    <property type="match status" value="1"/>
</dbReference>
<dbReference type="Proteomes" id="UP000094067">
    <property type="component" value="Unassembled WGS sequence"/>
</dbReference>
<evidence type="ECO:0000259" key="1">
    <source>
        <dbReference type="Pfam" id="PF00557"/>
    </source>
</evidence>
<dbReference type="SUPFAM" id="SSF53092">
    <property type="entry name" value="Creatinase/prolidase N-terminal domain"/>
    <property type="match status" value="1"/>
</dbReference>
<dbReference type="InterPro" id="IPR050659">
    <property type="entry name" value="Peptidase_M24B"/>
</dbReference>
<dbReference type="Gene3D" id="3.40.350.10">
    <property type="entry name" value="Creatinase/prolidase N-terminal domain"/>
    <property type="match status" value="1"/>
</dbReference>
<reference evidence="3 4" key="1">
    <citation type="submission" date="2016-07" db="EMBL/GenBank/DDBJ databases">
        <title>Characterization of isolates of Eisenbergiella tayi derived from blood cultures, using whole genome sequencing.</title>
        <authorList>
            <person name="Burdz T."/>
            <person name="Wiebe D."/>
            <person name="Huynh C."/>
            <person name="Bernard K."/>
        </authorList>
    </citation>
    <scope>NUCLEOTIDE SEQUENCE [LARGE SCALE GENOMIC DNA]</scope>
    <source>
        <strain evidence="3 4">NML 110608</strain>
    </source>
</reference>
<dbReference type="Pfam" id="PF00557">
    <property type="entry name" value="Peptidase_M24"/>
    <property type="match status" value="1"/>
</dbReference>
<dbReference type="EC" id="3.4.-.-" evidence="3"/>
<dbReference type="RefSeq" id="WP_069151069.1">
    <property type="nucleotide sequence ID" value="NZ_MCGH01000001.1"/>
</dbReference>
<organism evidence="3 4">
    <name type="scientific">Eisenbergiella tayi</name>
    <dbReference type="NCBI Taxonomy" id="1432052"/>
    <lineage>
        <taxon>Bacteria</taxon>
        <taxon>Bacillati</taxon>
        <taxon>Bacillota</taxon>
        <taxon>Clostridia</taxon>
        <taxon>Lachnospirales</taxon>
        <taxon>Lachnospiraceae</taxon>
        <taxon>Eisenbergiella</taxon>
    </lineage>
</organism>
<accession>A0A1E3AJ47</accession>
<feature type="domain" description="Peptidase M24" evidence="1">
    <location>
        <begin position="140"/>
        <end position="339"/>
    </location>
</feature>
<keyword evidence="3" id="KW-0378">Hydrolase</keyword>
<feature type="domain" description="Creatinase N-terminal" evidence="2">
    <location>
        <begin position="4"/>
        <end position="127"/>
    </location>
</feature>
<dbReference type="PANTHER" id="PTHR46112">
    <property type="entry name" value="AMINOPEPTIDASE"/>
    <property type="match status" value="1"/>
</dbReference>
<evidence type="ECO:0000313" key="4">
    <source>
        <dbReference type="Proteomes" id="UP000094067"/>
    </source>
</evidence>
<evidence type="ECO:0000313" key="3">
    <source>
        <dbReference type="EMBL" id="ODM08775.1"/>
    </source>
</evidence>
<dbReference type="SUPFAM" id="SSF55920">
    <property type="entry name" value="Creatinase/aminopeptidase"/>
    <property type="match status" value="1"/>
</dbReference>
<dbReference type="AlphaFoldDB" id="A0A1E3AJ47"/>
<dbReference type="GO" id="GO:0016787">
    <property type="term" value="F:hydrolase activity"/>
    <property type="evidence" value="ECO:0007669"/>
    <property type="project" value="UniProtKB-KW"/>
</dbReference>
<proteinExistence type="predicted"/>
<dbReference type="InterPro" id="IPR029149">
    <property type="entry name" value="Creatin/AminoP/Spt16_N"/>
</dbReference>